<reference evidence="1 2" key="2">
    <citation type="submission" date="2017-09" db="EMBL/GenBank/DDBJ databases">
        <title>Extensive intraspecific genome diversity in a model arbuscular mycorrhizal fungus.</title>
        <authorList>
            <person name="Chen E.C."/>
            <person name="Morin E."/>
            <person name="Beaudet D."/>
            <person name="Noel J."/>
            <person name="Ndikumana S."/>
            <person name="Charron P."/>
            <person name="St-Onge C."/>
            <person name="Giorgi J."/>
            <person name="Grigoriev I.V."/>
            <person name="Roux C."/>
            <person name="Martin F.M."/>
            <person name="Corradi N."/>
        </authorList>
    </citation>
    <scope>NUCLEOTIDE SEQUENCE [LARGE SCALE GENOMIC DNA]</scope>
    <source>
        <strain evidence="1 2">A5</strain>
    </source>
</reference>
<accession>A0A2N0P5F4</accession>
<comment type="caution">
    <text evidence="1">The sequence shown here is derived from an EMBL/GenBank/DDBJ whole genome shotgun (WGS) entry which is preliminary data.</text>
</comment>
<dbReference type="EMBL" id="LLXJ01001464">
    <property type="protein sequence ID" value="PKC02047.1"/>
    <property type="molecule type" value="Genomic_DNA"/>
</dbReference>
<reference evidence="1 2" key="1">
    <citation type="submission" date="2016-04" db="EMBL/GenBank/DDBJ databases">
        <title>Genome analyses suggest a sexual origin of heterokaryosis in a supposedly ancient asexual fungus.</title>
        <authorList>
            <person name="Ropars J."/>
            <person name="Sedzielewska K."/>
            <person name="Noel J."/>
            <person name="Charron P."/>
            <person name="Farinelli L."/>
            <person name="Marton T."/>
            <person name="Kruger M."/>
            <person name="Pelin A."/>
            <person name="Brachmann A."/>
            <person name="Corradi N."/>
        </authorList>
    </citation>
    <scope>NUCLEOTIDE SEQUENCE [LARGE SCALE GENOMIC DNA]</scope>
    <source>
        <strain evidence="1 2">A5</strain>
    </source>
</reference>
<dbReference type="AlphaFoldDB" id="A0A2N0P5F4"/>
<gene>
    <name evidence="1" type="ORF">RhiirA5_425802</name>
</gene>
<dbReference type="VEuPathDB" id="FungiDB:RhiirA1_523515"/>
<sequence>MKNNNNEVLLYKKKDIIAIQKKLGINANANQTAIYQNKKVKPLADTYELLLNLVEEIYNLILYLKENIMAIQKELGIIGYTNQKMVKETDKNARAYLQKFDYFKCGIKKNL</sequence>
<organism evidence="1 2">
    <name type="scientific">Rhizophagus irregularis</name>
    <dbReference type="NCBI Taxonomy" id="588596"/>
    <lineage>
        <taxon>Eukaryota</taxon>
        <taxon>Fungi</taxon>
        <taxon>Fungi incertae sedis</taxon>
        <taxon>Mucoromycota</taxon>
        <taxon>Glomeromycotina</taxon>
        <taxon>Glomeromycetes</taxon>
        <taxon>Glomerales</taxon>
        <taxon>Glomeraceae</taxon>
        <taxon>Rhizophagus</taxon>
    </lineage>
</organism>
<protein>
    <submittedName>
        <fullName evidence="1">Uncharacterized protein</fullName>
    </submittedName>
</protein>
<proteinExistence type="predicted"/>
<name>A0A2N0P5F4_9GLOM</name>
<evidence type="ECO:0000313" key="2">
    <source>
        <dbReference type="Proteomes" id="UP000232722"/>
    </source>
</evidence>
<evidence type="ECO:0000313" key="1">
    <source>
        <dbReference type="EMBL" id="PKC02047.1"/>
    </source>
</evidence>
<dbReference type="Proteomes" id="UP000232722">
    <property type="component" value="Unassembled WGS sequence"/>
</dbReference>